<dbReference type="InterPro" id="IPR006612">
    <property type="entry name" value="THAP_Znf"/>
</dbReference>
<keyword evidence="4 12" id="KW-0863">Zinc-finger</keyword>
<keyword evidence="6" id="KW-0805">Transcription regulation</keyword>
<protein>
    <submittedName>
        <fullName evidence="16">Uncharacterized protein LOC117653565 isoform X1</fullName>
    </submittedName>
</protein>
<dbReference type="GO" id="GO:0043565">
    <property type="term" value="F:sequence-specific DNA binding"/>
    <property type="evidence" value="ECO:0007669"/>
    <property type="project" value="InterPro"/>
</dbReference>
<feature type="coiled-coil region" evidence="13">
    <location>
        <begin position="244"/>
        <end position="285"/>
    </location>
</feature>
<dbReference type="Proteomes" id="UP000515158">
    <property type="component" value="Unplaced"/>
</dbReference>
<evidence type="ECO:0000313" key="16">
    <source>
        <dbReference type="RefSeq" id="XP_034255234.1"/>
    </source>
</evidence>
<keyword evidence="7 13" id="KW-0175">Coiled coil</keyword>
<evidence type="ECO:0000256" key="4">
    <source>
        <dbReference type="ARBA" id="ARBA00022771"/>
    </source>
</evidence>
<evidence type="ECO:0000256" key="13">
    <source>
        <dbReference type="SAM" id="Coils"/>
    </source>
</evidence>
<evidence type="ECO:0000256" key="6">
    <source>
        <dbReference type="ARBA" id="ARBA00023015"/>
    </source>
</evidence>
<evidence type="ECO:0000256" key="10">
    <source>
        <dbReference type="ARBA" id="ARBA00023242"/>
    </source>
</evidence>
<keyword evidence="5" id="KW-0862">Zinc</keyword>
<reference evidence="16" key="1">
    <citation type="submission" date="2025-08" db="UniProtKB">
        <authorList>
            <consortium name="RefSeq"/>
        </authorList>
    </citation>
    <scope>IDENTIFICATION</scope>
    <source>
        <tissue evidence="16">Total insect</tissue>
    </source>
</reference>
<dbReference type="OrthoDB" id="5982876at2759"/>
<dbReference type="SMART" id="SM00692">
    <property type="entry name" value="DM3"/>
    <property type="match status" value="1"/>
</dbReference>
<keyword evidence="3" id="KW-0479">Metal-binding</keyword>
<keyword evidence="11" id="KW-0131">Cell cycle</keyword>
<keyword evidence="10" id="KW-0539">Nucleus</keyword>
<evidence type="ECO:0000256" key="1">
    <source>
        <dbReference type="ARBA" id="ARBA00004642"/>
    </source>
</evidence>
<keyword evidence="9" id="KW-0804">Transcription</keyword>
<dbReference type="RefSeq" id="XP_034255234.1">
    <property type="nucleotide sequence ID" value="XM_034399343.1"/>
</dbReference>
<dbReference type="GO" id="GO:0005654">
    <property type="term" value="C:nucleoplasm"/>
    <property type="evidence" value="ECO:0007669"/>
    <property type="project" value="UniProtKB-SubCell"/>
</dbReference>
<dbReference type="KEGG" id="tpal:117653565"/>
<dbReference type="Pfam" id="PF05485">
    <property type="entry name" value="THAP"/>
    <property type="match status" value="1"/>
</dbReference>
<evidence type="ECO:0000256" key="11">
    <source>
        <dbReference type="ARBA" id="ARBA00023306"/>
    </source>
</evidence>
<keyword evidence="8 12" id="KW-0238">DNA-binding</keyword>
<dbReference type="GeneID" id="117653565"/>
<dbReference type="SUPFAM" id="SSF57716">
    <property type="entry name" value="Glucocorticoid receptor-like (DNA-binding domain)"/>
    <property type="match status" value="1"/>
</dbReference>
<name>A0A6P9AD48_THRPL</name>
<comment type="subcellular location">
    <subcellularLocation>
        <location evidence="1">Nucleus</location>
        <location evidence="1">Nucleoplasm</location>
    </subcellularLocation>
</comment>
<dbReference type="PANTHER" id="PTHR46600:SF1">
    <property type="entry name" value="THAP DOMAIN-CONTAINING PROTEIN 1"/>
    <property type="match status" value="1"/>
</dbReference>
<accession>A0A6P9AD48</accession>
<evidence type="ECO:0000256" key="7">
    <source>
        <dbReference type="ARBA" id="ARBA00023054"/>
    </source>
</evidence>
<dbReference type="SMART" id="SM00980">
    <property type="entry name" value="THAP"/>
    <property type="match status" value="1"/>
</dbReference>
<dbReference type="GO" id="GO:0008270">
    <property type="term" value="F:zinc ion binding"/>
    <property type="evidence" value="ECO:0007669"/>
    <property type="project" value="UniProtKB-KW"/>
</dbReference>
<feature type="domain" description="THAP-type" evidence="14">
    <location>
        <begin position="1"/>
        <end position="86"/>
    </location>
</feature>
<dbReference type="AlphaFoldDB" id="A0A6P9AD48"/>
<evidence type="ECO:0000256" key="8">
    <source>
        <dbReference type="ARBA" id="ARBA00023125"/>
    </source>
</evidence>
<dbReference type="PROSITE" id="PS50950">
    <property type="entry name" value="ZF_THAP"/>
    <property type="match status" value="1"/>
</dbReference>
<comment type="similarity">
    <text evidence="2">Belongs to the THAP1 family.</text>
</comment>
<keyword evidence="15" id="KW-1185">Reference proteome</keyword>
<proteinExistence type="inferred from homology"/>
<evidence type="ECO:0000313" key="15">
    <source>
        <dbReference type="Proteomes" id="UP000515158"/>
    </source>
</evidence>
<evidence type="ECO:0000256" key="3">
    <source>
        <dbReference type="ARBA" id="ARBA00022723"/>
    </source>
</evidence>
<dbReference type="InParanoid" id="A0A6P9AD48"/>
<dbReference type="PANTHER" id="PTHR46600">
    <property type="entry name" value="THAP DOMAIN-CONTAINING"/>
    <property type="match status" value="1"/>
</dbReference>
<gene>
    <name evidence="16" type="primary">LOC117653565</name>
</gene>
<evidence type="ECO:0000256" key="9">
    <source>
        <dbReference type="ARBA" id="ARBA00023163"/>
    </source>
</evidence>
<evidence type="ECO:0000256" key="5">
    <source>
        <dbReference type="ARBA" id="ARBA00022833"/>
    </source>
</evidence>
<evidence type="ECO:0000259" key="14">
    <source>
        <dbReference type="PROSITE" id="PS50950"/>
    </source>
</evidence>
<organism evidence="16">
    <name type="scientific">Thrips palmi</name>
    <name type="common">Melon thrips</name>
    <dbReference type="NCBI Taxonomy" id="161013"/>
    <lineage>
        <taxon>Eukaryota</taxon>
        <taxon>Metazoa</taxon>
        <taxon>Ecdysozoa</taxon>
        <taxon>Arthropoda</taxon>
        <taxon>Hexapoda</taxon>
        <taxon>Insecta</taxon>
        <taxon>Pterygota</taxon>
        <taxon>Neoptera</taxon>
        <taxon>Paraneoptera</taxon>
        <taxon>Thysanoptera</taxon>
        <taxon>Terebrantia</taxon>
        <taxon>Thripoidea</taxon>
        <taxon>Thripidae</taxon>
        <taxon>Thrips</taxon>
    </lineage>
</organism>
<dbReference type="InterPro" id="IPR026516">
    <property type="entry name" value="THAP1/10"/>
</dbReference>
<evidence type="ECO:0000256" key="2">
    <source>
        <dbReference type="ARBA" id="ARBA00006177"/>
    </source>
</evidence>
<evidence type="ECO:0000256" key="12">
    <source>
        <dbReference type="PROSITE-ProRule" id="PRU00309"/>
    </source>
</evidence>
<sequence length="294" mass="33064">MPKFCFMYACPNRFVEDLNSCAVLHHRFPSDENVRAKWVAFVNKYNRTLGWKPGATSSARLCEAHFEDDCYLPSGRLLRTAVPTISHKFTAERAYHCHLIPRMDHLALLDKLNDFDQDYVVASAELNAGDLLTSVGQISNASAHAVSHNSGSRIGGFSFSYPQEQVLSQGNKENSSPDRPNCSYDYGNEGNAGMDPDHIESDEYSSRLTRPLGTRLLTFLIFDSGPKQKKCHIAELTLSNFDTREKAEKSLELVKAEFKRSQHKVSILQYRLRQAQKRIKDLESAPEPSGGETC</sequence>